<evidence type="ECO:0000256" key="5">
    <source>
        <dbReference type="ARBA" id="ARBA00022692"/>
    </source>
</evidence>
<dbReference type="PANTHER" id="PTHR35011">
    <property type="entry name" value="2,3-DIKETO-L-GULONATE TRAP TRANSPORTER SMALL PERMEASE PROTEIN YIAM"/>
    <property type="match status" value="1"/>
</dbReference>
<evidence type="ECO:0000259" key="10">
    <source>
        <dbReference type="Pfam" id="PF04290"/>
    </source>
</evidence>
<keyword evidence="7 9" id="KW-0472">Membrane</keyword>
<feature type="transmembrane region" description="Helical" evidence="9">
    <location>
        <begin position="48"/>
        <end position="66"/>
    </location>
</feature>
<protein>
    <submittedName>
        <fullName evidence="11">TRAP transporter permease DctQ</fullName>
    </submittedName>
</protein>
<dbReference type="Proteomes" id="UP000229740">
    <property type="component" value="Unassembled WGS sequence"/>
</dbReference>
<comment type="caution">
    <text evidence="11">The sequence shown here is derived from an EMBL/GenBank/DDBJ whole genome shotgun (WGS) entry which is preliminary data.</text>
</comment>
<gene>
    <name evidence="11" type="ORF">CSB45_12490</name>
</gene>
<feature type="transmembrane region" description="Helical" evidence="9">
    <location>
        <begin position="131"/>
        <end position="151"/>
    </location>
</feature>
<keyword evidence="3" id="KW-1003">Cell membrane</keyword>
<evidence type="ECO:0000313" key="11">
    <source>
        <dbReference type="EMBL" id="PID56190.1"/>
    </source>
</evidence>
<dbReference type="Pfam" id="PF04290">
    <property type="entry name" value="DctQ"/>
    <property type="match status" value="1"/>
</dbReference>
<evidence type="ECO:0000256" key="8">
    <source>
        <dbReference type="ARBA" id="ARBA00038436"/>
    </source>
</evidence>
<feature type="domain" description="Tripartite ATP-independent periplasmic transporters DctQ component" evidence="10">
    <location>
        <begin position="24"/>
        <end position="145"/>
    </location>
</feature>
<dbReference type="InterPro" id="IPR007387">
    <property type="entry name" value="TRAP_DctQ"/>
</dbReference>
<feature type="transmembrane region" description="Helical" evidence="9">
    <location>
        <begin position="12"/>
        <end position="36"/>
    </location>
</feature>
<evidence type="ECO:0000256" key="6">
    <source>
        <dbReference type="ARBA" id="ARBA00022989"/>
    </source>
</evidence>
<organism evidence="11 12">
    <name type="scientific">candidate division KSB3 bacterium</name>
    <dbReference type="NCBI Taxonomy" id="2044937"/>
    <lineage>
        <taxon>Bacteria</taxon>
        <taxon>candidate division KSB3</taxon>
    </lineage>
</organism>
<dbReference type="GO" id="GO:0015740">
    <property type="term" value="P:C4-dicarboxylate transport"/>
    <property type="evidence" value="ECO:0007669"/>
    <property type="project" value="TreeGrafter"/>
</dbReference>
<dbReference type="PANTHER" id="PTHR35011:SF2">
    <property type="entry name" value="2,3-DIKETO-L-GULONATE TRAP TRANSPORTER SMALL PERMEASE PROTEIN YIAM"/>
    <property type="match status" value="1"/>
</dbReference>
<evidence type="ECO:0000256" key="2">
    <source>
        <dbReference type="ARBA" id="ARBA00022448"/>
    </source>
</evidence>
<keyword evidence="5 9" id="KW-0812">Transmembrane</keyword>
<evidence type="ECO:0000256" key="1">
    <source>
        <dbReference type="ARBA" id="ARBA00004429"/>
    </source>
</evidence>
<dbReference type="AlphaFoldDB" id="A0A2G6E2B8"/>
<reference evidence="11 12" key="1">
    <citation type="submission" date="2017-10" db="EMBL/GenBank/DDBJ databases">
        <title>Novel microbial diversity and functional potential in the marine mammal oral microbiome.</title>
        <authorList>
            <person name="Dudek N.K."/>
            <person name="Sun C.L."/>
            <person name="Burstein D."/>
            <person name="Kantor R.S."/>
            <person name="Aliaga Goltsman D.S."/>
            <person name="Bik E.M."/>
            <person name="Thomas B.C."/>
            <person name="Banfield J.F."/>
            <person name="Relman D.A."/>
        </authorList>
    </citation>
    <scope>NUCLEOTIDE SEQUENCE [LARGE SCALE GENOMIC DNA]</scope>
    <source>
        <strain evidence="11">DOLZORAL124_49_17</strain>
    </source>
</reference>
<evidence type="ECO:0000256" key="3">
    <source>
        <dbReference type="ARBA" id="ARBA00022475"/>
    </source>
</evidence>
<keyword evidence="6 9" id="KW-1133">Transmembrane helix</keyword>
<keyword evidence="2" id="KW-0813">Transport</keyword>
<dbReference type="InterPro" id="IPR055348">
    <property type="entry name" value="DctQ"/>
</dbReference>
<proteinExistence type="inferred from homology"/>
<evidence type="ECO:0000256" key="7">
    <source>
        <dbReference type="ARBA" id="ARBA00023136"/>
    </source>
</evidence>
<dbReference type="EMBL" id="PDPS01000037">
    <property type="protein sequence ID" value="PID56190.1"/>
    <property type="molecule type" value="Genomic_DNA"/>
</dbReference>
<comment type="subcellular location">
    <subcellularLocation>
        <location evidence="1">Cell inner membrane</location>
        <topology evidence="1">Multi-pass membrane protein</topology>
    </subcellularLocation>
</comment>
<evidence type="ECO:0000256" key="4">
    <source>
        <dbReference type="ARBA" id="ARBA00022519"/>
    </source>
</evidence>
<comment type="similarity">
    <text evidence="8">Belongs to the TRAP transporter small permease family.</text>
</comment>
<sequence>MDKSPAKKRFRIDEWIVAILLFVMALIAFLNVLSRYFFHFSFAATEELTINFFVWMTLIGIGIAFERGSQLGMVTLYKLFPKALKNFVILLSTILGTVLFVLVDLIMIQTIHSELTLFHSTSAALGIPVTIYYIGVPVLSVFVFIGIYRGARAQLNALQEQYRT</sequence>
<dbReference type="GO" id="GO:0005886">
    <property type="term" value="C:plasma membrane"/>
    <property type="evidence" value="ECO:0007669"/>
    <property type="project" value="UniProtKB-SubCell"/>
</dbReference>
<evidence type="ECO:0000313" key="12">
    <source>
        <dbReference type="Proteomes" id="UP000229740"/>
    </source>
</evidence>
<evidence type="ECO:0000256" key="9">
    <source>
        <dbReference type="SAM" id="Phobius"/>
    </source>
</evidence>
<accession>A0A2G6E2B8</accession>
<name>A0A2G6E2B8_9BACT</name>
<keyword evidence="4" id="KW-0997">Cell inner membrane</keyword>
<dbReference type="GO" id="GO:0022857">
    <property type="term" value="F:transmembrane transporter activity"/>
    <property type="evidence" value="ECO:0007669"/>
    <property type="project" value="TreeGrafter"/>
</dbReference>
<feature type="transmembrane region" description="Helical" evidence="9">
    <location>
        <begin position="87"/>
        <end position="111"/>
    </location>
</feature>